<dbReference type="RefSeq" id="WP_075697700.1">
    <property type="nucleotide sequence ID" value="NZ_CP074128.1"/>
</dbReference>
<dbReference type="Pfam" id="PF18914">
    <property type="entry name" value="DUF5666"/>
    <property type="match status" value="1"/>
</dbReference>
<geneLocation type="plasmid" evidence="3 4">
    <name>pAb134-02</name>
</geneLocation>
<reference evidence="3 4" key="1">
    <citation type="journal article" date="2021" name="Angew. Chem. Int. Ed. Engl.">
        <title>A novel family of nonribosomal peptides modulate collective behavior in Pseudovibrio bacteria isolated from marine sponges.</title>
        <authorList>
            <person name="Ioca L.P."/>
            <person name="Dai Y."/>
            <person name="Kunakom S."/>
            <person name="Diaz-Espinosa J."/>
            <person name="Krunic A."/>
            <person name="Crnkovic C.M."/>
            <person name="Orjala J."/>
            <person name="Sanchez L.M."/>
            <person name="Ferreira A.G."/>
            <person name="Berlinck R.G.S."/>
            <person name="Eustaquio A.S."/>
        </authorList>
    </citation>
    <scope>NUCLEOTIDE SEQUENCE [LARGE SCALE GENOMIC DNA]</scope>
    <source>
        <strain evidence="3 4">Ab134</strain>
        <plasmid evidence="3 4">pAb134-02</plasmid>
    </source>
</reference>
<protein>
    <recommendedName>
        <fullName evidence="2">DUF5666 domain-containing protein</fullName>
    </recommendedName>
</protein>
<evidence type="ECO:0000313" key="3">
    <source>
        <dbReference type="EMBL" id="QUS58788.1"/>
    </source>
</evidence>
<accession>A0ABX8AUR5</accession>
<keyword evidence="3" id="KW-0614">Plasmid</keyword>
<dbReference type="Proteomes" id="UP000680706">
    <property type="component" value="Plasmid pAb134-02"/>
</dbReference>
<evidence type="ECO:0000313" key="4">
    <source>
        <dbReference type="Proteomes" id="UP000680706"/>
    </source>
</evidence>
<evidence type="ECO:0000256" key="1">
    <source>
        <dbReference type="SAM" id="SignalP"/>
    </source>
</evidence>
<proteinExistence type="predicted"/>
<feature type="domain" description="DUF5666" evidence="2">
    <location>
        <begin position="105"/>
        <end position="159"/>
    </location>
</feature>
<evidence type="ECO:0000259" key="2">
    <source>
        <dbReference type="Pfam" id="PF18914"/>
    </source>
</evidence>
<name>A0ABX8AUR5_9HYPH</name>
<gene>
    <name evidence="3" type="ORF">KGB56_25655</name>
</gene>
<keyword evidence="4" id="KW-1185">Reference proteome</keyword>
<organism evidence="3 4">
    <name type="scientific">Pseudovibrio brasiliensis</name>
    <dbReference type="NCBI Taxonomy" id="1898042"/>
    <lineage>
        <taxon>Bacteria</taxon>
        <taxon>Pseudomonadati</taxon>
        <taxon>Pseudomonadota</taxon>
        <taxon>Alphaproteobacteria</taxon>
        <taxon>Hyphomicrobiales</taxon>
        <taxon>Stappiaceae</taxon>
        <taxon>Pseudovibrio</taxon>
    </lineage>
</organism>
<feature type="signal peptide" evidence="1">
    <location>
        <begin position="1"/>
        <end position="21"/>
    </location>
</feature>
<dbReference type="InterPro" id="IPR043724">
    <property type="entry name" value="DUF5666"/>
</dbReference>
<keyword evidence="1" id="KW-0732">Signal</keyword>
<sequence length="297" mass="30967">MMVWRHTLSALIASSFLIAPAAGHAEEEREGGILGTGIVGTITRLGSIIVNEQRITFPADLPVKNELGPLTAAQLVPGDTVAVVADLTGANWEAQSIRRILPIIGPVSEISSDETGRTFEIMGTAVHVPLSIATTVKQGDWVAISGLWQDEDVVATRVEVVPPRQSAVIIGSNLSVGASNVPQIGNTLIAGIIPQHVESGDVIRVTGIPEAGSIRATSLETGIFDGKVGLVQAEGYLSPPTSKGLYTLLGSGMVAFTDQPDMIDETAKVRLCGYDGKLGGNSTADASPELLEKLGCQ</sequence>
<dbReference type="EMBL" id="CP074128">
    <property type="protein sequence ID" value="QUS58788.1"/>
    <property type="molecule type" value="Genomic_DNA"/>
</dbReference>
<feature type="chain" id="PRO_5045776990" description="DUF5666 domain-containing protein" evidence="1">
    <location>
        <begin position="22"/>
        <end position="297"/>
    </location>
</feature>